<dbReference type="PANTHER" id="PTHR30146:SF148">
    <property type="entry name" value="HTH-TYPE TRANSCRIPTIONAL REPRESSOR PURR-RELATED"/>
    <property type="match status" value="1"/>
</dbReference>
<sequence>MVQYEGIRRVRGAPCIYRRLRALFGVSLMNIKTFDATSTTAAPPTLTRGSLRATATLRERIESGFYSTGEFLPTERALAEDLSVHRRVIRAAIDELVREGMISQKPHCRPVVGQPGEDTQATGAAVARPKSTLPSSSLVALIMWHGAGGLERAGTAQARIFWSVNDQLAEAGYHAVFLDLSRRPEGEETAEREAAYLHYALDHGFGGVIFYPYTYRTNRDLVKQISQRIPVVLLDRTVGGDDVNFVGVNNYQAMFEMTSHLLRQGHRRIAYVTENDPIHPVQERMHGYIEAVRGAGAAELVVTTPLGGDKDDPWPIFEAVFRLPEGERPTAAVCVNDYSALHVASRLSTLGLSVPDDVAISGFDDVVPALPGGLGLTTMAQPFEEIGVRAAQLLLRHLENPSTTAEFIELPARMTIRESTPEPNFNPAS</sequence>
<keyword evidence="4" id="KW-0804">Transcription</keyword>
<dbReference type="SMART" id="SM00345">
    <property type="entry name" value="HTH_GNTR"/>
    <property type="match status" value="1"/>
</dbReference>
<dbReference type="GO" id="GO:0000976">
    <property type="term" value="F:transcription cis-regulatory region binding"/>
    <property type="evidence" value="ECO:0007669"/>
    <property type="project" value="TreeGrafter"/>
</dbReference>
<dbReference type="SUPFAM" id="SSF46785">
    <property type="entry name" value="Winged helix' DNA-binding domain"/>
    <property type="match status" value="1"/>
</dbReference>
<evidence type="ECO:0000256" key="2">
    <source>
        <dbReference type="ARBA" id="ARBA00023015"/>
    </source>
</evidence>
<evidence type="ECO:0000313" key="6">
    <source>
        <dbReference type="Proteomes" id="UP000287394"/>
    </source>
</evidence>
<dbReference type="EMBL" id="AP025739">
    <property type="protein sequence ID" value="BDI28833.1"/>
    <property type="molecule type" value="Genomic_DNA"/>
</dbReference>
<keyword evidence="3" id="KW-0238">DNA-binding</keyword>
<dbReference type="CDD" id="cd06267">
    <property type="entry name" value="PBP1_LacI_sugar_binding-like"/>
    <property type="match status" value="1"/>
</dbReference>
<dbReference type="Proteomes" id="UP000287394">
    <property type="component" value="Chromosome"/>
</dbReference>
<dbReference type="PANTHER" id="PTHR30146">
    <property type="entry name" value="LACI-RELATED TRANSCRIPTIONAL REPRESSOR"/>
    <property type="match status" value="1"/>
</dbReference>
<evidence type="ECO:0000256" key="4">
    <source>
        <dbReference type="ARBA" id="ARBA00023163"/>
    </source>
</evidence>
<dbReference type="InterPro" id="IPR036388">
    <property type="entry name" value="WH-like_DNA-bd_sf"/>
</dbReference>
<keyword evidence="1" id="KW-0678">Repressor</keyword>
<name>A0A402CU06_9BACT</name>
<evidence type="ECO:0000256" key="3">
    <source>
        <dbReference type="ARBA" id="ARBA00023125"/>
    </source>
</evidence>
<evidence type="ECO:0000313" key="5">
    <source>
        <dbReference type="EMBL" id="BDI28833.1"/>
    </source>
</evidence>
<dbReference type="InterPro" id="IPR000524">
    <property type="entry name" value="Tscrpt_reg_HTH_GntR"/>
</dbReference>
<organism evidence="5 6">
    <name type="scientific">Capsulimonas corticalis</name>
    <dbReference type="NCBI Taxonomy" id="2219043"/>
    <lineage>
        <taxon>Bacteria</taxon>
        <taxon>Bacillati</taxon>
        <taxon>Armatimonadota</taxon>
        <taxon>Armatimonadia</taxon>
        <taxon>Capsulimonadales</taxon>
        <taxon>Capsulimonadaceae</taxon>
        <taxon>Capsulimonas</taxon>
    </lineage>
</organism>
<dbReference type="InterPro" id="IPR046335">
    <property type="entry name" value="LacI/GalR-like_sensor"/>
</dbReference>
<reference evidence="5 6" key="1">
    <citation type="journal article" date="2019" name="Int. J. Syst. Evol. Microbiol.">
        <title>Capsulimonas corticalis gen. nov., sp. nov., an aerobic capsulated bacterium, of a novel bacterial order, Capsulimonadales ord. nov., of the class Armatimonadia of the phylum Armatimonadetes.</title>
        <authorList>
            <person name="Li J."/>
            <person name="Kudo C."/>
            <person name="Tonouchi A."/>
        </authorList>
    </citation>
    <scope>NUCLEOTIDE SEQUENCE [LARGE SCALE GENOMIC DNA]</scope>
    <source>
        <strain evidence="5 6">AX-7</strain>
    </source>
</reference>
<dbReference type="PROSITE" id="PS50949">
    <property type="entry name" value="HTH_GNTR"/>
    <property type="match status" value="1"/>
</dbReference>
<dbReference type="Gene3D" id="3.40.50.2300">
    <property type="match status" value="2"/>
</dbReference>
<accession>A0A402CU06</accession>
<dbReference type="Gene3D" id="1.10.10.10">
    <property type="entry name" value="Winged helix-like DNA-binding domain superfamily/Winged helix DNA-binding domain"/>
    <property type="match status" value="1"/>
</dbReference>
<dbReference type="KEGG" id="ccot:CCAX7_008840"/>
<keyword evidence="6" id="KW-1185">Reference proteome</keyword>
<gene>
    <name evidence="5" type="ORF">CCAX7_008840</name>
</gene>
<dbReference type="InterPro" id="IPR028082">
    <property type="entry name" value="Peripla_BP_I"/>
</dbReference>
<proteinExistence type="predicted"/>
<dbReference type="CDD" id="cd07377">
    <property type="entry name" value="WHTH_GntR"/>
    <property type="match status" value="1"/>
</dbReference>
<dbReference type="OrthoDB" id="9813468at2"/>
<dbReference type="Pfam" id="PF13377">
    <property type="entry name" value="Peripla_BP_3"/>
    <property type="match status" value="1"/>
</dbReference>
<dbReference type="AlphaFoldDB" id="A0A402CU06"/>
<dbReference type="Pfam" id="PF00392">
    <property type="entry name" value="GntR"/>
    <property type="match status" value="1"/>
</dbReference>
<keyword evidence="2" id="KW-0805">Transcription regulation</keyword>
<dbReference type="SUPFAM" id="SSF53822">
    <property type="entry name" value="Periplasmic binding protein-like I"/>
    <property type="match status" value="1"/>
</dbReference>
<dbReference type="GO" id="GO:0003700">
    <property type="term" value="F:DNA-binding transcription factor activity"/>
    <property type="evidence" value="ECO:0007669"/>
    <property type="project" value="InterPro"/>
</dbReference>
<evidence type="ECO:0000256" key="1">
    <source>
        <dbReference type="ARBA" id="ARBA00022491"/>
    </source>
</evidence>
<protein>
    <submittedName>
        <fullName evidence="5">Uncharacterized protein</fullName>
    </submittedName>
</protein>
<dbReference type="PRINTS" id="PR00035">
    <property type="entry name" value="HTHGNTR"/>
</dbReference>
<dbReference type="InterPro" id="IPR036390">
    <property type="entry name" value="WH_DNA-bd_sf"/>
</dbReference>